<evidence type="ECO:0000313" key="1">
    <source>
        <dbReference type="EMBL" id="TGK01946.1"/>
    </source>
</evidence>
<sequence length="159" mass="18591">MNDQDAQKPGFPFHPLEDFVLGEVLGRTLEALGTSKQEAEKAILSHLPPDRPEFLFTPNAKKQVLLQSMPIELRSFLEAGDWKKVVEVLQRTIKEEGRLDLALELIEWIFTGFDQEDLVRDLFSLVLNDKIELKKEFYPLLKEEYDKEMRGDLDRFREK</sequence>
<gene>
    <name evidence="1" type="ORF">EHO57_09150</name>
    <name evidence="2" type="ORF">EHQ53_14500</name>
</gene>
<evidence type="ECO:0000313" key="2">
    <source>
        <dbReference type="EMBL" id="TGL39302.1"/>
    </source>
</evidence>
<comment type="caution">
    <text evidence="1">The sequence shown here is derived from an EMBL/GenBank/DDBJ whole genome shotgun (WGS) entry which is preliminary data.</text>
</comment>
<dbReference type="AlphaFoldDB" id="A0A5F1ZQ43"/>
<evidence type="ECO:0000313" key="4">
    <source>
        <dbReference type="Proteomes" id="UP000297946"/>
    </source>
</evidence>
<dbReference type="Proteomes" id="UP000297946">
    <property type="component" value="Unassembled WGS sequence"/>
</dbReference>
<organism evidence="1 4">
    <name type="scientific">Leptospira langatensis</name>
    <dbReference type="NCBI Taxonomy" id="2484983"/>
    <lineage>
        <taxon>Bacteria</taxon>
        <taxon>Pseudomonadati</taxon>
        <taxon>Spirochaetota</taxon>
        <taxon>Spirochaetia</taxon>
        <taxon>Leptospirales</taxon>
        <taxon>Leptospiraceae</taxon>
        <taxon>Leptospira</taxon>
    </lineage>
</organism>
<dbReference type="Proteomes" id="UP000297273">
    <property type="component" value="Unassembled WGS sequence"/>
</dbReference>
<proteinExistence type="predicted"/>
<reference evidence="1 4" key="2">
    <citation type="journal article" date="2019" name="PLoS Negl. Trop. Dis.">
        <title>Revisiting the worldwide diversity of Leptospira species in the environment.</title>
        <authorList>
            <person name="Vincent A.T."/>
            <person name="Schiettekatte O."/>
            <person name="Bourhy P."/>
            <person name="Veyrier F.J."/>
            <person name="Picardeau M."/>
        </authorList>
    </citation>
    <scope>NUCLEOTIDE SEQUENCE [LARGE SCALE GENOMIC DNA]</scope>
    <source>
        <strain evidence="2">201702690</strain>
        <strain evidence="1 4">SSW18</strain>
    </source>
</reference>
<dbReference type="OrthoDB" id="345323at2"/>
<accession>A0A5F1ZQ43</accession>
<name>A0A5F1ZQ43_9LEPT</name>
<evidence type="ECO:0000313" key="3">
    <source>
        <dbReference type="Proteomes" id="UP000297273"/>
    </source>
</evidence>
<dbReference type="RefSeq" id="WP_135646497.1">
    <property type="nucleotide sequence ID" value="NZ_RQER01000005.1"/>
</dbReference>
<protein>
    <submittedName>
        <fullName evidence="1">Uncharacterized protein</fullName>
    </submittedName>
</protein>
<keyword evidence="3" id="KW-1185">Reference proteome</keyword>
<dbReference type="EMBL" id="RQGC01000012">
    <property type="protein sequence ID" value="TGL39302.1"/>
    <property type="molecule type" value="Genomic_DNA"/>
</dbReference>
<dbReference type="EMBL" id="RQER01000005">
    <property type="protein sequence ID" value="TGK01946.1"/>
    <property type="molecule type" value="Genomic_DNA"/>
</dbReference>
<reference evidence="2" key="1">
    <citation type="submission" date="2018-10" db="EMBL/GenBank/DDBJ databases">
        <authorList>
            <person name="Vincent A.T."/>
            <person name="Schiettekatte O."/>
            <person name="Bourhy P."/>
            <person name="Veyrier F.J."/>
            <person name="Picardeau M."/>
        </authorList>
    </citation>
    <scope>NUCLEOTIDE SEQUENCE</scope>
    <source>
        <strain evidence="2">201702690</strain>
    </source>
</reference>